<dbReference type="GO" id="GO:0005524">
    <property type="term" value="F:ATP binding"/>
    <property type="evidence" value="ECO:0007669"/>
    <property type="project" value="UniProtKB-KW"/>
</dbReference>
<name>A0ABR6VQ43_9BACT</name>
<dbReference type="PANTHER" id="PTHR46743">
    <property type="entry name" value="TEICHOIC ACIDS EXPORT ATP-BINDING PROTEIN TAGH"/>
    <property type="match status" value="1"/>
</dbReference>
<evidence type="ECO:0000256" key="2">
    <source>
        <dbReference type="ARBA" id="ARBA00022448"/>
    </source>
</evidence>
<evidence type="ECO:0000313" key="6">
    <source>
        <dbReference type="EMBL" id="MBC3539277.1"/>
    </source>
</evidence>
<dbReference type="Proteomes" id="UP000659698">
    <property type="component" value="Unassembled WGS sequence"/>
</dbReference>
<dbReference type="Gene3D" id="3.40.50.300">
    <property type="entry name" value="P-loop containing nucleotide triphosphate hydrolases"/>
    <property type="match status" value="1"/>
</dbReference>
<dbReference type="InterPro" id="IPR050683">
    <property type="entry name" value="Bact_Polysacc_Export_ATP-bd"/>
</dbReference>
<protein>
    <submittedName>
        <fullName evidence="6">ABC transporter ATP-binding protein</fullName>
    </submittedName>
</protein>
<dbReference type="PANTHER" id="PTHR46743:SF2">
    <property type="entry name" value="TEICHOIC ACIDS EXPORT ATP-BINDING PROTEIN TAGH"/>
    <property type="match status" value="1"/>
</dbReference>
<dbReference type="InterPro" id="IPR029439">
    <property type="entry name" value="Wzt_C"/>
</dbReference>
<evidence type="ECO:0000256" key="4">
    <source>
        <dbReference type="ARBA" id="ARBA00022840"/>
    </source>
</evidence>
<evidence type="ECO:0000256" key="3">
    <source>
        <dbReference type="ARBA" id="ARBA00022741"/>
    </source>
</evidence>
<gene>
    <name evidence="6" type="ORF">H7U12_06265</name>
</gene>
<keyword evidence="4 6" id="KW-0067">ATP-binding</keyword>
<evidence type="ECO:0000259" key="5">
    <source>
        <dbReference type="PROSITE" id="PS50893"/>
    </source>
</evidence>
<keyword evidence="7" id="KW-1185">Reference proteome</keyword>
<dbReference type="Pfam" id="PF00005">
    <property type="entry name" value="ABC_tran"/>
    <property type="match status" value="1"/>
</dbReference>
<organism evidence="6 7">
    <name type="scientific">Rufibacter sediminis</name>
    <dbReference type="NCBI Taxonomy" id="2762756"/>
    <lineage>
        <taxon>Bacteria</taxon>
        <taxon>Pseudomonadati</taxon>
        <taxon>Bacteroidota</taxon>
        <taxon>Cytophagia</taxon>
        <taxon>Cytophagales</taxon>
        <taxon>Hymenobacteraceae</taxon>
        <taxon>Rufibacter</taxon>
    </lineage>
</organism>
<dbReference type="SUPFAM" id="SSF52540">
    <property type="entry name" value="P-loop containing nucleoside triphosphate hydrolases"/>
    <property type="match status" value="1"/>
</dbReference>
<dbReference type="InterPro" id="IPR015860">
    <property type="entry name" value="ABC_transpr_TagH-like"/>
</dbReference>
<dbReference type="CDD" id="cd10147">
    <property type="entry name" value="Wzt_C-like"/>
    <property type="match status" value="1"/>
</dbReference>
<dbReference type="RefSeq" id="WP_186634636.1">
    <property type="nucleotide sequence ID" value="NZ_JACOAF010000018.1"/>
</dbReference>
<dbReference type="InterPro" id="IPR003439">
    <property type="entry name" value="ABC_transporter-like_ATP-bd"/>
</dbReference>
<dbReference type="SMART" id="SM00382">
    <property type="entry name" value="AAA"/>
    <property type="match status" value="1"/>
</dbReference>
<keyword evidence="2" id="KW-0813">Transport</keyword>
<evidence type="ECO:0000313" key="7">
    <source>
        <dbReference type="Proteomes" id="UP000659698"/>
    </source>
</evidence>
<dbReference type="InterPro" id="IPR027417">
    <property type="entry name" value="P-loop_NTPase"/>
</dbReference>
<comment type="similarity">
    <text evidence="1">Belongs to the ABC transporter superfamily.</text>
</comment>
<accession>A0ABR6VQ43</accession>
<dbReference type="PROSITE" id="PS50893">
    <property type="entry name" value="ABC_TRANSPORTER_2"/>
    <property type="match status" value="1"/>
</dbReference>
<proteinExistence type="inferred from homology"/>
<dbReference type="InterPro" id="IPR003593">
    <property type="entry name" value="AAA+_ATPase"/>
</dbReference>
<dbReference type="EMBL" id="JACOAF010000018">
    <property type="protein sequence ID" value="MBC3539277.1"/>
    <property type="molecule type" value="Genomic_DNA"/>
</dbReference>
<sequence length="430" mass="48109">MGEVVIQVENLSKVYQLGTIGTGSLKQDLSRWWTTSVLKKEDSFYHPTSSEETEASDGRQKAFWALRELSFEIRQGEVWGIIGNNGAGKSTLLKIISRIVKPTKGVVRGKGKISSLLEVGTGFNQELTGRENIFLSGYILGMSKPEIKAKFDEIVDFSGIEKFLDTPVKRYSSGMYVRLAFAVAAHLEPDILIIDEVLAVGDAEFQKKCLGKVRDVSKSEGRTILFVSHSMQAVASLCDHGLWLQKGKLMETGKASTVINNYIKGVKKFQLHHSWNNLVEAPGNDLIRFKSIRLVPQYSSAEAPLDIRTPLTVKFQFWNLVDGQELSVGLHLFSYGGECIFDVPSPSLPCQKGLVEGECTIPGDFLNDGSYYISLIVVKDTSVNLFYYEECLSFEVEDYRGDIKWFGKWMGAVRPSFPFRIAQQELVIEQ</sequence>
<evidence type="ECO:0000256" key="1">
    <source>
        <dbReference type="ARBA" id="ARBA00005417"/>
    </source>
</evidence>
<feature type="domain" description="ABC transporter" evidence="5">
    <location>
        <begin position="38"/>
        <end position="271"/>
    </location>
</feature>
<comment type="caution">
    <text evidence="6">The sequence shown here is derived from an EMBL/GenBank/DDBJ whole genome shotgun (WGS) entry which is preliminary data.</text>
</comment>
<keyword evidence="3" id="KW-0547">Nucleotide-binding</keyword>
<reference evidence="6 7" key="1">
    <citation type="journal article" date="2019" name="Int. J. Syst. Evol. Microbiol.">
        <title>Rufibacter sediminis sp. nov., isolated from freshwater lake sediment.</title>
        <authorList>
            <person name="Qu J.H."/>
            <person name="Zhang L.J."/>
            <person name="Fu Y.H."/>
            <person name="Li H.F."/>
        </authorList>
    </citation>
    <scope>NUCLEOTIDE SEQUENCE [LARGE SCALE GENOMIC DNA]</scope>
    <source>
        <strain evidence="6 7">H-1</strain>
    </source>
</reference>
<dbReference type="CDD" id="cd03220">
    <property type="entry name" value="ABC_KpsT_Wzt"/>
    <property type="match status" value="1"/>
</dbReference>